<gene>
    <name evidence="2" type="ORF">GUJ93_ZPchr0458g22833</name>
</gene>
<dbReference type="EMBL" id="JAAALK010000953">
    <property type="protein sequence ID" value="KAG8043557.1"/>
    <property type="molecule type" value="Genomic_DNA"/>
</dbReference>
<dbReference type="AlphaFoldDB" id="A0A8J5R722"/>
<reference evidence="2" key="2">
    <citation type="submission" date="2021-02" db="EMBL/GenBank/DDBJ databases">
        <authorList>
            <person name="Kimball J.A."/>
            <person name="Haas M.W."/>
            <person name="Macchietto M."/>
            <person name="Kono T."/>
            <person name="Duquette J."/>
            <person name="Shao M."/>
        </authorList>
    </citation>
    <scope>NUCLEOTIDE SEQUENCE</scope>
    <source>
        <tissue evidence="2">Fresh leaf tissue</tissue>
    </source>
</reference>
<proteinExistence type="predicted"/>
<sequence length="79" mass="8523">MLDPLLGFHWLQIRLPGLTSQPLHLGFFADAVHMCLVQLVVEDVEPAPGKVTEGGKKTDDNSLSNKRLTVATPAAVEST</sequence>
<organism evidence="2 3">
    <name type="scientific">Zizania palustris</name>
    <name type="common">Northern wild rice</name>
    <dbReference type="NCBI Taxonomy" id="103762"/>
    <lineage>
        <taxon>Eukaryota</taxon>
        <taxon>Viridiplantae</taxon>
        <taxon>Streptophyta</taxon>
        <taxon>Embryophyta</taxon>
        <taxon>Tracheophyta</taxon>
        <taxon>Spermatophyta</taxon>
        <taxon>Magnoliopsida</taxon>
        <taxon>Liliopsida</taxon>
        <taxon>Poales</taxon>
        <taxon>Poaceae</taxon>
        <taxon>BOP clade</taxon>
        <taxon>Oryzoideae</taxon>
        <taxon>Oryzeae</taxon>
        <taxon>Zizaniinae</taxon>
        <taxon>Zizania</taxon>
    </lineage>
</organism>
<evidence type="ECO:0000313" key="2">
    <source>
        <dbReference type="EMBL" id="KAG8043557.1"/>
    </source>
</evidence>
<dbReference type="Proteomes" id="UP000729402">
    <property type="component" value="Unassembled WGS sequence"/>
</dbReference>
<comment type="caution">
    <text evidence="2">The sequence shown here is derived from an EMBL/GenBank/DDBJ whole genome shotgun (WGS) entry which is preliminary data.</text>
</comment>
<feature type="region of interest" description="Disordered" evidence="1">
    <location>
        <begin position="47"/>
        <end position="79"/>
    </location>
</feature>
<protein>
    <submittedName>
        <fullName evidence="2">Uncharacterized protein</fullName>
    </submittedName>
</protein>
<reference evidence="2" key="1">
    <citation type="journal article" date="2021" name="bioRxiv">
        <title>Whole Genome Assembly and Annotation of Northern Wild Rice, Zizania palustris L., Supports a Whole Genome Duplication in the Zizania Genus.</title>
        <authorList>
            <person name="Haas M."/>
            <person name="Kono T."/>
            <person name="Macchietto M."/>
            <person name="Millas R."/>
            <person name="McGilp L."/>
            <person name="Shao M."/>
            <person name="Duquette J."/>
            <person name="Hirsch C.N."/>
            <person name="Kimball J."/>
        </authorList>
    </citation>
    <scope>NUCLEOTIDE SEQUENCE</scope>
    <source>
        <tissue evidence="2">Fresh leaf tissue</tissue>
    </source>
</reference>
<keyword evidence="3" id="KW-1185">Reference proteome</keyword>
<evidence type="ECO:0000313" key="3">
    <source>
        <dbReference type="Proteomes" id="UP000729402"/>
    </source>
</evidence>
<evidence type="ECO:0000256" key="1">
    <source>
        <dbReference type="SAM" id="MobiDB-lite"/>
    </source>
</evidence>
<name>A0A8J5R722_ZIZPA</name>
<accession>A0A8J5R722</accession>